<feature type="domain" description="SAM" evidence="12">
    <location>
        <begin position="777"/>
        <end position="841"/>
    </location>
</feature>
<sequence>MAQNLTFATNCVTNPQTLTPPALTPVTTNLTISSNGNNTANTDQQNKNKGSESGSMTGIEEMDSIMMIMEWRDGIGTLPGSDLKFRIDEFGHLDMVQEYDLEVEASTTNGVKQEVNTSEKNSSQESDKTEVKDEAKESNESESLLKCINCGQRGAANTFLRQGRFCSKACATLVSTDLKLLTKRSTELSSLKAQEDEKKSEVNNSEVIKSRKQIIEPVVYQTENSNQTIEGDESTEDTNEEVEDVETNAGKFVENVVSMAFSWRQYLNKTNSTAAPVKCFTKSQTFPEMKNNFKVGMKLEGVDPQHPSKFCVLTVAEVLGHRIRLHFDGYKELFDFWVNYDNDFIFAAGFCEQTNRKLEPPVGISDDEFNWNQYLQQTRAVAAPKHLFSSSSSHQSLPPNGFQIGMKLEAVDRANTALVCVATIADIIDNWLLIHFDGWDDSYDYWAETTSPFIHPVNWCRTKGRSLTPPKDYYRSSEKFSWEEYLSESKSHAVSPRLFKTRSSNNFKVGLKLEAVDKRNPRLVRVCTVSHRQSHCIKLHFDGWDEKYDYWVDDDLPDIHPVNWCHKTGHPLQPPPPSDLKAIKERPEGMALCPTPGCLGMGHIRSCKYGNHSSVVSCPYTDSRLEYELPDRLGNRNTDGMATEDPDESQVSPSQSPSPSDSNSINSAQKSQKSVKSQQMCGTKAGRKRKLGSSPSNGANDANGANGPVSPSTNSESAKHSRPSTPSSITNLSSLQHSIFAMRMSQQQQEAPVCWDRHSKTTLPGIDKTKSKEVLSWTPTKVSDFIDQIPGCESVGQVFAEQLIDGEAFLLLNQNDIVKILNLKLGPAIKIFNSILVIRDNAINEDNV</sequence>
<evidence type="ECO:0000256" key="7">
    <source>
        <dbReference type="ARBA" id="ARBA00023015"/>
    </source>
</evidence>
<feature type="region of interest" description="Disordered" evidence="11">
    <location>
        <begin position="629"/>
        <end position="730"/>
    </location>
</feature>
<dbReference type="Gene3D" id="2.30.30.140">
    <property type="match status" value="3"/>
</dbReference>
<dbReference type="InterPro" id="IPR036060">
    <property type="entry name" value="Znf_C2H2C_sf"/>
</dbReference>
<gene>
    <name evidence="13" type="ORF">ONB1V03_LOCUS12319</name>
</gene>
<dbReference type="InterPro" id="IPR013761">
    <property type="entry name" value="SAM/pointed_sf"/>
</dbReference>
<evidence type="ECO:0000256" key="11">
    <source>
        <dbReference type="SAM" id="MobiDB-lite"/>
    </source>
</evidence>
<reference evidence="13" key="1">
    <citation type="submission" date="2020-11" db="EMBL/GenBank/DDBJ databases">
        <authorList>
            <person name="Tran Van P."/>
        </authorList>
    </citation>
    <scope>NUCLEOTIDE SEQUENCE</scope>
</reference>
<dbReference type="PROSITE" id="PS51802">
    <property type="entry name" value="ZF_CCHHC"/>
    <property type="match status" value="1"/>
</dbReference>
<name>A0A7R9QRM0_9ACAR</name>
<feature type="compositionally biased region" description="Low complexity" evidence="11">
    <location>
        <begin position="20"/>
        <end position="31"/>
    </location>
</feature>
<keyword evidence="8" id="KW-0804">Transcription</keyword>
<dbReference type="PANTHER" id="PTHR12247">
    <property type="entry name" value="POLYCOMB GROUP PROTEIN"/>
    <property type="match status" value="1"/>
</dbReference>
<dbReference type="EMBL" id="CAJPVJ010009861">
    <property type="protein sequence ID" value="CAG2172863.1"/>
    <property type="molecule type" value="Genomic_DNA"/>
</dbReference>
<dbReference type="InterPro" id="IPR001660">
    <property type="entry name" value="SAM"/>
</dbReference>
<keyword evidence="7" id="KW-0805">Transcription regulation</keyword>
<keyword evidence="4" id="KW-0863">Zinc-finger</keyword>
<dbReference type="GO" id="GO:0008270">
    <property type="term" value="F:zinc ion binding"/>
    <property type="evidence" value="ECO:0007669"/>
    <property type="project" value="UniProtKB-KW"/>
</dbReference>
<dbReference type="Gene3D" id="4.10.320.30">
    <property type="match status" value="1"/>
</dbReference>
<feature type="repeat" description="MBT" evidence="10">
    <location>
        <begin position="480"/>
        <end position="575"/>
    </location>
</feature>
<dbReference type="SMART" id="SM00454">
    <property type="entry name" value="SAM"/>
    <property type="match status" value="1"/>
</dbReference>
<dbReference type="Pfam" id="PF01530">
    <property type="entry name" value="zf-C2HC"/>
    <property type="match status" value="1"/>
</dbReference>
<accession>A0A7R9QRM0</accession>
<dbReference type="OrthoDB" id="8188861at2759"/>
<dbReference type="SUPFAM" id="SSF103637">
    <property type="entry name" value="CCHHC domain"/>
    <property type="match status" value="1"/>
</dbReference>
<dbReference type="Gene3D" id="3.30.60.160">
    <property type="match status" value="1"/>
</dbReference>
<dbReference type="SMART" id="SM00561">
    <property type="entry name" value="MBT"/>
    <property type="match status" value="3"/>
</dbReference>
<dbReference type="GO" id="GO:0045892">
    <property type="term" value="P:negative regulation of DNA-templated transcription"/>
    <property type="evidence" value="ECO:0007669"/>
    <property type="project" value="TreeGrafter"/>
</dbReference>
<feature type="compositionally biased region" description="Low complexity" evidence="11">
    <location>
        <begin position="692"/>
        <end position="708"/>
    </location>
</feature>
<dbReference type="Pfam" id="PF00536">
    <property type="entry name" value="SAM_1"/>
    <property type="match status" value="1"/>
</dbReference>
<evidence type="ECO:0000313" key="14">
    <source>
        <dbReference type="Proteomes" id="UP000728032"/>
    </source>
</evidence>
<dbReference type="PANTHER" id="PTHR12247:SF131">
    <property type="entry name" value="LD05287P"/>
    <property type="match status" value="1"/>
</dbReference>
<feature type="compositionally biased region" description="Low complexity" evidence="11">
    <location>
        <begin position="649"/>
        <end position="679"/>
    </location>
</feature>
<feature type="region of interest" description="Disordered" evidence="11">
    <location>
        <begin position="20"/>
        <end position="56"/>
    </location>
</feature>
<dbReference type="PROSITE" id="PS50105">
    <property type="entry name" value="SAM_DOMAIN"/>
    <property type="match status" value="1"/>
</dbReference>
<feature type="region of interest" description="Disordered" evidence="11">
    <location>
        <begin position="107"/>
        <end position="138"/>
    </location>
</feature>
<dbReference type="InterPro" id="IPR050548">
    <property type="entry name" value="PcG_chromatin_remod_factors"/>
</dbReference>
<evidence type="ECO:0000256" key="2">
    <source>
        <dbReference type="ARBA" id="ARBA00022723"/>
    </source>
</evidence>
<dbReference type="InterPro" id="IPR004092">
    <property type="entry name" value="Mbt"/>
</dbReference>
<dbReference type="CDD" id="cd20103">
    <property type="entry name" value="MBT_L3MBTL1-like_rpt3"/>
    <property type="match status" value="1"/>
</dbReference>
<dbReference type="CDD" id="cd20102">
    <property type="entry name" value="MBT_L3MBTL1-like_rpt2"/>
    <property type="match status" value="1"/>
</dbReference>
<dbReference type="Proteomes" id="UP000728032">
    <property type="component" value="Unassembled WGS sequence"/>
</dbReference>
<organism evidence="13">
    <name type="scientific">Oppiella nova</name>
    <dbReference type="NCBI Taxonomy" id="334625"/>
    <lineage>
        <taxon>Eukaryota</taxon>
        <taxon>Metazoa</taxon>
        <taxon>Ecdysozoa</taxon>
        <taxon>Arthropoda</taxon>
        <taxon>Chelicerata</taxon>
        <taxon>Arachnida</taxon>
        <taxon>Acari</taxon>
        <taxon>Acariformes</taxon>
        <taxon>Sarcoptiformes</taxon>
        <taxon>Oribatida</taxon>
        <taxon>Brachypylina</taxon>
        <taxon>Oppioidea</taxon>
        <taxon>Oppiidae</taxon>
        <taxon>Oppiella</taxon>
    </lineage>
</organism>
<dbReference type="CDD" id="cd20101">
    <property type="entry name" value="MBT_L3MBTL1-like_rpt1"/>
    <property type="match status" value="1"/>
</dbReference>
<keyword evidence="3" id="KW-0677">Repeat</keyword>
<feature type="compositionally biased region" description="Polar residues" evidence="11">
    <location>
        <begin position="32"/>
        <end position="56"/>
    </location>
</feature>
<feature type="repeat" description="MBT" evidence="10">
    <location>
        <begin position="261"/>
        <end position="361"/>
    </location>
</feature>
<feature type="compositionally biased region" description="Polar residues" evidence="11">
    <location>
        <begin position="107"/>
        <end position="124"/>
    </location>
</feature>
<dbReference type="GO" id="GO:0005634">
    <property type="term" value="C:nucleus"/>
    <property type="evidence" value="ECO:0007669"/>
    <property type="project" value="UniProtKB-SubCell"/>
</dbReference>
<dbReference type="EMBL" id="OC924686">
    <property type="protein sequence ID" value="CAD7655676.1"/>
    <property type="molecule type" value="Genomic_DNA"/>
</dbReference>
<protein>
    <recommendedName>
        <fullName evidence="12">SAM domain-containing protein</fullName>
    </recommendedName>
</protein>
<evidence type="ECO:0000256" key="1">
    <source>
        <dbReference type="ARBA" id="ARBA00004123"/>
    </source>
</evidence>
<feature type="repeat" description="MBT" evidence="10">
    <location>
        <begin position="369"/>
        <end position="470"/>
    </location>
</feature>
<evidence type="ECO:0000256" key="4">
    <source>
        <dbReference type="ARBA" id="ARBA00022771"/>
    </source>
</evidence>
<keyword evidence="6" id="KW-0156">Chromatin regulator</keyword>
<dbReference type="AlphaFoldDB" id="A0A7R9QRM0"/>
<dbReference type="PROSITE" id="PS51079">
    <property type="entry name" value="MBT"/>
    <property type="match status" value="3"/>
</dbReference>
<evidence type="ECO:0000256" key="8">
    <source>
        <dbReference type="ARBA" id="ARBA00023163"/>
    </source>
</evidence>
<keyword evidence="14" id="KW-1185">Reference proteome</keyword>
<evidence type="ECO:0000256" key="6">
    <source>
        <dbReference type="ARBA" id="ARBA00022853"/>
    </source>
</evidence>
<comment type="subcellular location">
    <subcellularLocation>
        <location evidence="1">Nucleus</location>
    </subcellularLocation>
</comment>
<evidence type="ECO:0000256" key="3">
    <source>
        <dbReference type="ARBA" id="ARBA00022737"/>
    </source>
</evidence>
<dbReference type="SUPFAM" id="SSF47769">
    <property type="entry name" value="SAM/Pointed domain"/>
    <property type="match status" value="1"/>
</dbReference>
<keyword evidence="5" id="KW-0862">Zinc</keyword>
<evidence type="ECO:0000313" key="13">
    <source>
        <dbReference type="EMBL" id="CAD7655676.1"/>
    </source>
</evidence>
<evidence type="ECO:0000256" key="10">
    <source>
        <dbReference type="PROSITE-ProRule" id="PRU00459"/>
    </source>
</evidence>
<feature type="compositionally biased region" description="Basic and acidic residues" evidence="11">
    <location>
        <begin position="125"/>
        <end position="138"/>
    </location>
</feature>
<dbReference type="GO" id="GO:0006325">
    <property type="term" value="P:chromatin organization"/>
    <property type="evidence" value="ECO:0007669"/>
    <property type="project" value="UniProtKB-KW"/>
</dbReference>
<dbReference type="Gene3D" id="1.10.150.50">
    <property type="entry name" value="Transcription Factor, Ets-1"/>
    <property type="match status" value="1"/>
</dbReference>
<keyword evidence="9" id="KW-0539">Nucleus</keyword>
<dbReference type="SUPFAM" id="SSF63748">
    <property type="entry name" value="Tudor/PWWP/MBT"/>
    <property type="match status" value="3"/>
</dbReference>
<evidence type="ECO:0000256" key="5">
    <source>
        <dbReference type="ARBA" id="ARBA00022833"/>
    </source>
</evidence>
<dbReference type="GO" id="GO:0003682">
    <property type="term" value="F:chromatin binding"/>
    <property type="evidence" value="ECO:0007669"/>
    <property type="project" value="TreeGrafter"/>
</dbReference>
<evidence type="ECO:0000259" key="12">
    <source>
        <dbReference type="PROSITE" id="PS50105"/>
    </source>
</evidence>
<keyword evidence="2" id="KW-0479">Metal-binding</keyword>
<dbReference type="Pfam" id="PF02820">
    <property type="entry name" value="MBT"/>
    <property type="match status" value="3"/>
</dbReference>
<evidence type="ECO:0000256" key="9">
    <source>
        <dbReference type="ARBA" id="ARBA00023242"/>
    </source>
</evidence>
<dbReference type="GO" id="GO:0042393">
    <property type="term" value="F:histone binding"/>
    <property type="evidence" value="ECO:0007669"/>
    <property type="project" value="TreeGrafter"/>
</dbReference>
<dbReference type="InterPro" id="IPR002515">
    <property type="entry name" value="Znf_C2H2C"/>
</dbReference>
<dbReference type="InterPro" id="IPR038603">
    <property type="entry name" value="Znf_FCS_sf"/>
</dbReference>
<proteinExistence type="predicted"/>